<dbReference type="AlphaFoldDB" id="A0AAU9XPP9"/>
<feature type="region of interest" description="Disordered" evidence="1">
    <location>
        <begin position="453"/>
        <end position="494"/>
    </location>
</feature>
<evidence type="ECO:0000256" key="1">
    <source>
        <dbReference type="SAM" id="MobiDB-lite"/>
    </source>
</evidence>
<dbReference type="EMBL" id="CALNXJ010000052">
    <property type="protein sequence ID" value="CAH3152960.1"/>
    <property type="molecule type" value="Genomic_DNA"/>
</dbReference>
<feature type="compositionally biased region" description="Basic and acidic residues" evidence="1">
    <location>
        <begin position="459"/>
        <end position="468"/>
    </location>
</feature>
<organism evidence="2 3">
    <name type="scientific">Pocillopora meandrina</name>
    <dbReference type="NCBI Taxonomy" id="46732"/>
    <lineage>
        <taxon>Eukaryota</taxon>
        <taxon>Metazoa</taxon>
        <taxon>Cnidaria</taxon>
        <taxon>Anthozoa</taxon>
        <taxon>Hexacorallia</taxon>
        <taxon>Scleractinia</taxon>
        <taxon>Astrocoeniina</taxon>
        <taxon>Pocilloporidae</taxon>
        <taxon>Pocillopora</taxon>
    </lineage>
</organism>
<evidence type="ECO:0000313" key="2">
    <source>
        <dbReference type="EMBL" id="CAH3152960.1"/>
    </source>
</evidence>
<sequence>RNPDDWKADGLGVYKNDGTHVVAYYEDKNPGIRWISKTKPEDCKRSTVLLKRTYWTHVQHPDFRRRAYEILRYSGHSFTPERFVLLQYSFSGKPHAITTTPHGNSKSEKAFTRTKPGVLECIKGKVKGSAPPFKVYDKVFEEAEGLLKVCSVSDVPRNRKQVENAKYKGREVRSQDELYDLTLKSKEEEETGKVYIRRLQIAPSLACVLASDKQVQDVKRFCANTTENFSVLSIDITFNIGDFYVTPTTYRHLLLDDRRTENPPLLLGPTLIHTRKDSDTFSYFGATLTGLENGTRNIRFIGSDQEDAVEKGMNMKKKMISPVRKRAGLGEAFFYNNAAESKHQRIKARKGQMYGERKLAWTEVVDLLKSISEEEERNCERAIVDEGPFKIRQQYSSKLHVPFSTYIGKSHAQKEKINRRVHEISMEAFLQLEEGSINNAKAKNKNLTKCAYKNMPKSVDGKPGEAERKRKRNPQCERSPSKYTERVPTPPKPTLNANTFKVKWLKNSRVYRCYGCRQNIRPKPQKGETEIVPPPPWDFVLARLELRLISNGAGELKMSIKPEPVHYHPKLSCIRNAHDKKYYPSVEVTDADKEVMDDIHLRHLRSEFGL</sequence>
<accession>A0AAU9XPP9</accession>
<feature type="non-terminal residue" evidence="2">
    <location>
        <position position="1"/>
    </location>
</feature>
<gene>
    <name evidence="2" type="ORF">PMEA_00026889</name>
</gene>
<keyword evidence="3" id="KW-1185">Reference proteome</keyword>
<evidence type="ECO:0000313" key="3">
    <source>
        <dbReference type="Proteomes" id="UP001159428"/>
    </source>
</evidence>
<name>A0AAU9XPP9_9CNID</name>
<comment type="caution">
    <text evidence="2">The sequence shown here is derived from an EMBL/GenBank/DDBJ whole genome shotgun (WGS) entry which is preliminary data.</text>
</comment>
<dbReference type="Proteomes" id="UP001159428">
    <property type="component" value="Unassembled WGS sequence"/>
</dbReference>
<reference evidence="2 3" key="1">
    <citation type="submission" date="2022-05" db="EMBL/GenBank/DDBJ databases">
        <authorList>
            <consortium name="Genoscope - CEA"/>
            <person name="William W."/>
        </authorList>
    </citation>
    <scope>NUCLEOTIDE SEQUENCE [LARGE SCALE GENOMIC DNA]</scope>
</reference>
<proteinExistence type="predicted"/>
<protein>
    <submittedName>
        <fullName evidence="2">Uncharacterized protein</fullName>
    </submittedName>
</protein>